<evidence type="ECO:0000313" key="1">
    <source>
        <dbReference type="EMBL" id="JAH86417.1"/>
    </source>
</evidence>
<proteinExistence type="predicted"/>
<dbReference type="AlphaFoldDB" id="A0A0E9W7T6"/>
<organism evidence="1">
    <name type="scientific">Anguilla anguilla</name>
    <name type="common">European freshwater eel</name>
    <name type="synonym">Muraena anguilla</name>
    <dbReference type="NCBI Taxonomy" id="7936"/>
    <lineage>
        <taxon>Eukaryota</taxon>
        <taxon>Metazoa</taxon>
        <taxon>Chordata</taxon>
        <taxon>Craniata</taxon>
        <taxon>Vertebrata</taxon>
        <taxon>Euteleostomi</taxon>
        <taxon>Actinopterygii</taxon>
        <taxon>Neopterygii</taxon>
        <taxon>Teleostei</taxon>
        <taxon>Anguilliformes</taxon>
        <taxon>Anguillidae</taxon>
        <taxon>Anguilla</taxon>
    </lineage>
</organism>
<sequence length="43" mass="5018">MIQDQVHVFFFIHISVINFIPEETVAYICKLIINSDDLTHVTL</sequence>
<accession>A0A0E9W7T6</accession>
<reference evidence="1" key="1">
    <citation type="submission" date="2014-11" db="EMBL/GenBank/DDBJ databases">
        <authorList>
            <person name="Amaro Gonzalez C."/>
        </authorList>
    </citation>
    <scope>NUCLEOTIDE SEQUENCE</scope>
</reference>
<protein>
    <submittedName>
        <fullName evidence="1">Uncharacterized protein</fullName>
    </submittedName>
</protein>
<name>A0A0E9W7T6_ANGAN</name>
<dbReference type="EMBL" id="GBXM01022160">
    <property type="protein sequence ID" value="JAH86417.1"/>
    <property type="molecule type" value="Transcribed_RNA"/>
</dbReference>
<reference evidence="1" key="2">
    <citation type="journal article" date="2015" name="Fish Shellfish Immunol.">
        <title>Early steps in the European eel (Anguilla anguilla)-Vibrio vulnificus interaction in the gills: Role of the RtxA13 toxin.</title>
        <authorList>
            <person name="Callol A."/>
            <person name="Pajuelo D."/>
            <person name="Ebbesson L."/>
            <person name="Teles M."/>
            <person name="MacKenzie S."/>
            <person name="Amaro C."/>
        </authorList>
    </citation>
    <scope>NUCLEOTIDE SEQUENCE</scope>
</reference>